<keyword evidence="2" id="KW-1185">Reference proteome</keyword>
<sequence length="102" mass="11373">MVFRLTARDLAGLAWTAPHLFKTTLQRGCNFPRPESTKSHISAQKNPIQWIGITRLPSIHMEKEHTAVSFGDASNKDEKGARLVMNDSVKRYQGPVITLSAV</sequence>
<name>A0A139H8M1_9PEZI</name>
<dbReference type="EMBL" id="LFZN01000106">
    <property type="protein sequence ID" value="KXS98784.1"/>
    <property type="molecule type" value="Genomic_DNA"/>
</dbReference>
<accession>A0A139H8M1</accession>
<reference evidence="1 2" key="1">
    <citation type="submission" date="2015-07" db="EMBL/GenBank/DDBJ databases">
        <title>Comparative genomics of the Sigatoka disease complex on banana suggests a link between parallel evolutionary changes in Pseudocercospora fijiensis and Pseudocercospora eumusae and increased virulence on the banana host.</title>
        <authorList>
            <person name="Chang T.-C."/>
            <person name="Salvucci A."/>
            <person name="Crous P.W."/>
            <person name="Stergiopoulos I."/>
        </authorList>
    </citation>
    <scope>NUCLEOTIDE SEQUENCE [LARGE SCALE GENOMIC DNA]</scope>
    <source>
        <strain evidence="1 2">CBS 114824</strain>
    </source>
</reference>
<gene>
    <name evidence="1" type="ORF">AC578_9063</name>
</gene>
<proteinExistence type="predicted"/>
<dbReference type="AlphaFoldDB" id="A0A139H8M1"/>
<evidence type="ECO:0000313" key="1">
    <source>
        <dbReference type="EMBL" id="KXS98784.1"/>
    </source>
</evidence>
<protein>
    <submittedName>
        <fullName evidence="1">Uncharacterized protein</fullName>
    </submittedName>
</protein>
<organism evidence="1 2">
    <name type="scientific">Pseudocercospora eumusae</name>
    <dbReference type="NCBI Taxonomy" id="321146"/>
    <lineage>
        <taxon>Eukaryota</taxon>
        <taxon>Fungi</taxon>
        <taxon>Dikarya</taxon>
        <taxon>Ascomycota</taxon>
        <taxon>Pezizomycotina</taxon>
        <taxon>Dothideomycetes</taxon>
        <taxon>Dothideomycetidae</taxon>
        <taxon>Mycosphaerellales</taxon>
        <taxon>Mycosphaerellaceae</taxon>
        <taxon>Pseudocercospora</taxon>
    </lineage>
</organism>
<evidence type="ECO:0000313" key="2">
    <source>
        <dbReference type="Proteomes" id="UP000070133"/>
    </source>
</evidence>
<comment type="caution">
    <text evidence="1">The sequence shown here is derived from an EMBL/GenBank/DDBJ whole genome shotgun (WGS) entry which is preliminary data.</text>
</comment>
<dbReference type="Proteomes" id="UP000070133">
    <property type="component" value="Unassembled WGS sequence"/>
</dbReference>